<gene>
    <name evidence="2" type="ORF">C1J01_23760</name>
</gene>
<dbReference type="OrthoDB" id="3532092at2"/>
<protein>
    <recommendedName>
        <fullName evidence="4">Secreted protein</fullName>
    </recommendedName>
</protein>
<dbReference type="EMBL" id="POUD01000103">
    <property type="protein sequence ID" value="PZG15534.1"/>
    <property type="molecule type" value="Genomic_DNA"/>
</dbReference>
<feature type="signal peptide" evidence="1">
    <location>
        <begin position="1"/>
        <end position="28"/>
    </location>
</feature>
<accession>A0A2W2FK44</accession>
<organism evidence="2 3">
    <name type="scientific">Nonomuraea aridisoli</name>
    <dbReference type="NCBI Taxonomy" id="2070368"/>
    <lineage>
        <taxon>Bacteria</taxon>
        <taxon>Bacillati</taxon>
        <taxon>Actinomycetota</taxon>
        <taxon>Actinomycetes</taxon>
        <taxon>Streptosporangiales</taxon>
        <taxon>Streptosporangiaceae</taxon>
        <taxon>Nonomuraea</taxon>
    </lineage>
</organism>
<evidence type="ECO:0000313" key="2">
    <source>
        <dbReference type="EMBL" id="PZG15534.1"/>
    </source>
</evidence>
<reference evidence="2 3" key="1">
    <citation type="submission" date="2018-01" db="EMBL/GenBank/DDBJ databases">
        <title>Draft genome sequence of Nonomuraea sp. KC333.</title>
        <authorList>
            <person name="Sahin N."/>
            <person name="Saygin H."/>
            <person name="Ay H."/>
        </authorList>
    </citation>
    <scope>NUCLEOTIDE SEQUENCE [LARGE SCALE GENOMIC DNA]</scope>
    <source>
        <strain evidence="2 3">KC333</strain>
    </source>
</reference>
<evidence type="ECO:0008006" key="4">
    <source>
        <dbReference type="Google" id="ProtNLM"/>
    </source>
</evidence>
<keyword evidence="3" id="KW-1185">Reference proteome</keyword>
<dbReference type="AlphaFoldDB" id="A0A2W2FK44"/>
<sequence length="153" mass="17294">MYKKIATGLIAVAATTAVALSLPTAASAASYDRSESFGPVYAQRFLAKAEGRMFVDWDRRGRSNEVVVTGRLQDLDRRSYEDGGKCAYVTFQAGDFRRHWNTVYTDRYCGFPGSKRISFREDDVRTLRVRVCQVRPHGGFPTNCGSWEYLSTR</sequence>
<evidence type="ECO:0000313" key="3">
    <source>
        <dbReference type="Proteomes" id="UP000249304"/>
    </source>
</evidence>
<name>A0A2W2FK44_9ACTN</name>
<comment type="caution">
    <text evidence="2">The sequence shown here is derived from an EMBL/GenBank/DDBJ whole genome shotgun (WGS) entry which is preliminary data.</text>
</comment>
<dbReference type="RefSeq" id="WP_111181194.1">
    <property type="nucleotide sequence ID" value="NZ_POUD01000103.1"/>
</dbReference>
<proteinExistence type="predicted"/>
<keyword evidence="1" id="KW-0732">Signal</keyword>
<feature type="chain" id="PRO_5016062199" description="Secreted protein" evidence="1">
    <location>
        <begin position="29"/>
        <end position="153"/>
    </location>
</feature>
<dbReference type="Proteomes" id="UP000249304">
    <property type="component" value="Unassembled WGS sequence"/>
</dbReference>
<evidence type="ECO:0000256" key="1">
    <source>
        <dbReference type="SAM" id="SignalP"/>
    </source>
</evidence>